<dbReference type="InterPro" id="IPR038726">
    <property type="entry name" value="PDDEXK_AddAB-type"/>
</dbReference>
<name>A0A0F9TIN2_9ZZZZ</name>
<dbReference type="EMBL" id="LAZR01000252">
    <property type="protein sequence ID" value="KKN79119.1"/>
    <property type="molecule type" value="Genomic_DNA"/>
</dbReference>
<sequence length="429" mass="48761">MTKRNERIIYLSASAIAAFKRCPMLFKAKYIAGIIPIERTEGMQAGTDWGSLLEVAESHEGDDCPRCAPFEGTNENCLICGGTRKVDDDAMTVVSRLLEASYPMAHEDEKQAQMKSKLYMSIAAYMWHWDVNNPEYDVLATEVPFDIKILDPETGSPCRDGRVRGKLDRLIRIKESGTIAVLESKSTDSAIDDGSGYWDHMDLDTQTLLYPYAMWRLQQTGELERYGIKKDDPIATTVLYDVWHKPGIKMKKLSMAESKRILEDEEYVGEGVSIAGLKIVEEVKGKGKPKRFLRPIENDMPRIDGVPVTLVPNVNGDDNAIYENEVLYGARVFGDITADPDKYFARREISRTIDDMAAFEGQLFSIYRVILDLRRTDHWWQDERACKPKGTYTCPMIAYCWHREPITSDNILDGFECKWEKDDDVSGGE</sequence>
<evidence type="ECO:0000313" key="2">
    <source>
        <dbReference type="EMBL" id="KKN79119.1"/>
    </source>
</evidence>
<feature type="domain" description="PD-(D/E)XK endonuclease-like" evidence="1">
    <location>
        <begin position="11"/>
        <end position="228"/>
    </location>
</feature>
<gene>
    <name evidence="2" type="ORF">LCGC14_0343070</name>
</gene>
<accession>A0A0F9TIN2</accession>
<organism evidence="2">
    <name type="scientific">marine sediment metagenome</name>
    <dbReference type="NCBI Taxonomy" id="412755"/>
    <lineage>
        <taxon>unclassified sequences</taxon>
        <taxon>metagenomes</taxon>
        <taxon>ecological metagenomes</taxon>
    </lineage>
</organism>
<dbReference type="Pfam" id="PF12705">
    <property type="entry name" value="PDDEXK_1"/>
    <property type="match status" value="1"/>
</dbReference>
<proteinExistence type="predicted"/>
<protein>
    <recommendedName>
        <fullName evidence="1">PD-(D/E)XK endonuclease-like domain-containing protein</fullName>
    </recommendedName>
</protein>
<comment type="caution">
    <text evidence="2">The sequence shown here is derived from an EMBL/GenBank/DDBJ whole genome shotgun (WGS) entry which is preliminary data.</text>
</comment>
<dbReference type="AlphaFoldDB" id="A0A0F9TIN2"/>
<evidence type="ECO:0000259" key="1">
    <source>
        <dbReference type="Pfam" id="PF12705"/>
    </source>
</evidence>
<reference evidence="2" key="1">
    <citation type="journal article" date="2015" name="Nature">
        <title>Complex archaea that bridge the gap between prokaryotes and eukaryotes.</title>
        <authorList>
            <person name="Spang A."/>
            <person name="Saw J.H."/>
            <person name="Jorgensen S.L."/>
            <person name="Zaremba-Niedzwiedzka K."/>
            <person name="Martijn J."/>
            <person name="Lind A.E."/>
            <person name="van Eijk R."/>
            <person name="Schleper C."/>
            <person name="Guy L."/>
            <person name="Ettema T.J."/>
        </authorList>
    </citation>
    <scope>NUCLEOTIDE SEQUENCE</scope>
</reference>